<accession>A0A6C7E7N7</accession>
<dbReference type="InterPro" id="IPR036754">
    <property type="entry name" value="YbaK/aa-tRNA-synt-asso_dom_sf"/>
</dbReference>
<dbReference type="Proteomes" id="UP000011863">
    <property type="component" value="Chromosome"/>
</dbReference>
<dbReference type="Pfam" id="PF04073">
    <property type="entry name" value="tRNA_edit"/>
    <property type="match status" value="1"/>
</dbReference>
<dbReference type="PANTHER" id="PTHR30411:SF1">
    <property type="entry name" value="CYTOPLASMIC PROTEIN"/>
    <property type="match status" value="1"/>
</dbReference>
<evidence type="ECO:0000313" key="3">
    <source>
        <dbReference type="Proteomes" id="UP000011863"/>
    </source>
</evidence>
<feature type="domain" description="YbaK/aminoacyl-tRNA synthetase-associated" evidence="1">
    <location>
        <begin position="23"/>
        <end position="141"/>
    </location>
</feature>
<dbReference type="GO" id="GO:0002161">
    <property type="term" value="F:aminoacyl-tRNA deacylase activity"/>
    <property type="evidence" value="ECO:0007669"/>
    <property type="project" value="InterPro"/>
</dbReference>
<keyword evidence="3" id="KW-1185">Reference proteome</keyword>
<dbReference type="PANTHER" id="PTHR30411">
    <property type="entry name" value="CYTOPLASMIC PROTEIN"/>
    <property type="match status" value="1"/>
</dbReference>
<dbReference type="KEGG" id="aym:YM304_20690"/>
<dbReference type="Gene3D" id="3.90.960.10">
    <property type="entry name" value="YbaK/aminoacyl-tRNA synthetase-associated domain"/>
    <property type="match status" value="1"/>
</dbReference>
<evidence type="ECO:0000259" key="1">
    <source>
        <dbReference type="Pfam" id="PF04073"/>
    </source>
</evidence>
<proteinExistence type="predicted"/>
<dbReference type="OrthoDB" id="9796920at2"/>
<dbReference type="AlphaFoldDB" id="A0A6C7E7N7"/>
<dbReference type="SUPFAM" id="SSF55826">
    <property type="entry name" value="YbaK/ProRS associated domain"/>
    <property type="match status" value="1"/>
</dbReference>
<gene>
    <name evidence="2" type="ORF">YM304_20690</name>
</gene>
<name>A0A6C7E7N7_ILUCY</name>
<protein>
    <recommendedName>
        <fullName evidence="1">YbaK/aminoacyl-tRNA synthetase-associated domain-containing protein</fullName>
    </recommendedName>
</protein>
<evidence type="ECO:0000313" key="2">
    <source>
        <dbReference type="EMBL" id="BAN02383.1"/>
    </source>
</evidence>
<dbReference type="EMBL" id="AP012057">
    <property type="protein sequence ID" value="BAN02383.1"/>
    <property type="molecule type" value="Genomic_DNA"/>
</dbReference>
<reference evidence="2 3" key="1">
    <citation type="journal article" date="2013" name="Int. J. Syst. Evol. Microbiol.">
        <title>Ilumatobacter nonamiense sp. nov. and Ilumatobacter coccineum sp. nov., isolated from seashore sand.</title>
        <authorList>
            <person name="Matsumoto A."/>
            <person name="Kasai H."/>
            <person name="Matsuo Y."/>
            <person name="Shizuri Y."/>
            <person name="Ichikawa N."/>
            <person name="Fujita N."/>
            <person name="Omura S."/>
            <person name="Takahashi Y."/>
        </authorList>
    </citation>
    <scope>NUCLEOTIDE SEQUENCE [LARGE SCALE GENOMIC DNA]</scope>
    <source>
        <strain evidence="3">NBRC 103263 / KCTC 29153 / YM16-304</strain>
    </source>
</reference>
<organism evidence="2 3">
    <name type="scientific">Ilumatobacter coccineus (strain NBRC 103263 / KCTC 29153 / YM16-304)</name>
    <dbReference type="NCBI Taxonomy" id="1313172"/>
    <lineage>
        <taxon>Bacteria</taxon>
        <taxon>Bacillati</taxon>
        <taxon>Actinomycetota</taxon>
        <taxon>Acidimicrobiia</taxon>
        <taxon>Acidimicrobiales</taxon>
        <taxon>Ilumatobacteraceae</taxon>
        <taxon>Ilumatobacter</taxon>
    </lineage>
</organism>
<sequence length="163" mass="17050">MADPLTDALDSTGVEYEIVACDPDLADTAQFCEAYGYSPEDSANTIVVVGKSDPPVYAACVVLATTRLDVNKAVRKRFGVKKASFASGDDTVAITGMQIGGVTPIGLPTDLPIWVDARVMERDRIILGGGSRDRKVYGPPAILSALGADVVDDLAKIPPPAAD</sequence>
<dbReference type="InterPro" id="IPR007214">
    <property type="entry name" value="YbaK/aa-tRNA-synth-assoc-dom"/>
</dbReference>
<dbReference type="RefSeq" id="WP_015441630.1">
    <property type="nucleotide sequence ID" value="NC_020520.1"/>
</dbReference>